<evidence type="ECO:0000313" key="2">
    <source>
        <dbReference type="EMBL" id="KAK1885946.1"/>
    </source>
</evidence>
<dbReference type="EMBL" id="JASDAP010000020">
    <property type="protein sequence ID" value="KAK1885946.1"/>
    <property type="molecule type" value="Genomic_DNA"/>
</dbReference>
<dbReference type="AlphaFoldDB" id="A0AAD9BNE2"/>
<proteinExistence type="predicted"/>
<name>A0AAD9BNE2_DISEL</name>
<accession>A0AAD9BNE2</accession>
<dbReference type="Proteomes" id="UP001228049">
    <property type="component" value="Unassembled WGS sequence"/>
</dbReference>
<evidence type="ECO:0000256" key="1">
    <source>
        <dbReference type="SAM" id="MobiDB-lite"/>
    </source>
</evidence>
<feature type="compositionally biased region" description="Pro residues" evidence="1">
    <location>
        <begin position="63"/>
        <end position="77"/>
    </location>
</feature>
<comment type="caution">
    <text evidence="2">The sequence shown here is derived from an EMBL/GenBank/DDBJ whole genome shotgun (WGS) entry which is preliminary data.</text>
</comment>
<sequence length="122" mass="13058">MSDSGVNPHLEGIISDFEALKRSFEVEDVDTSSHLSPGSRRTTSSPHRNAMSPTSIYYRDLGTPPPPRQPPPPPPPTTTTSTLPNPAPSWVEEAPRPPSRCLADPNSPSTSPLPPASRLIGD</sequence>
<gene>
    <name evidence="2" type="ORF">KUDE01_029664</name>
</gene>
<feature type="region of interest" description="Disordered" evidence="1">
    <location>
        <begin position="27"/>
        <end position="122"/>
    </location>
</feature>
<reference evidence="2" key="1">
    <citation type="submission" date="2023-04" db="EMBL/GenBank/DDBJ databases">
        <title>Chromosome-level genome of Chaenocephalus aceratus.</title>
        <authorList>
            <person name="Park H."/>
        </authorList>
    </citation>
    <scope>NUCLEOTIDE SEQUENCE</scope>
    <source>
        <strain evidence="2">DE</strain>
        <tissue evidence="2">Muscle</tissue>
    </source>
</reference>
<organism evidence="2 3">
    <name type="scientific">Dissostichus eleginoides</name>
    <name type="common">Patagonian toothfish</name>
    <name type="synonym">Dissostichus amissus</name>
    <dbReference type="NCBI Taxonomy" id="100907"/>
    <lineage>
        <taxon>Eukaryota</taxon>
        <taxon>Metazoa</taxon>
        <taxon>Chordata</taxon>
        <taxon>Craniata</taxon>
        <taxon>Vertebrata</taxon>
        <taxon>Euteleostomi</taxon>
        <taxon>Actinopterygii</taxon>
        <taxon>Neopterygii</taxon>
        <taxon>Teleostei</taxon>
        <taxon>Neoteleostei</taxon>
        <taxon>Acanthomorphata</taxon>
        <taxon>Eupercaria</taxon>
        <taxon>Perciformes</taxon>
        <taxon>Notothenioidei</taxon>
        <taxon>Nototheniidae</taxon>
        <taxon>Dissostichus</taxon>
    </lineage>
</organism>
<protein>
    <submittedName>
        <fullName evidence="2">Xin actin-binding repeat-containing protein 2</fullName>
    </submittedName>
</protein>
<keyword evidence="3" id="KW-1185">Reference proteome</keyword>
<feature type="compositionally biased region" description="Polar residues" evidence="1">
    <location>
        <begin position="32"/>
        <end position="55"/>
    </location>
</feature>
<evidence type="ECO:0000313" key="3">
    <source>
        <dbReference type="Proteomes" id="UP001228049"/>
    </source>
</evidence>